<name>A0AAD7EKC3_9AGAR</name>
<evidence type="ECO:0000313" key="2">
    <source>
        <dbReference type="EMBL" id="KAJ7334075.1"/>
    </source>
</evidence>
<feature type="region of interest" description="Disordered" evidence="1">
    <location>
        <begin position="1"/>
        <end position="34"/>
    </location>
</feature>
<feature type="compositionally biased region" description="Basic residues" evidence="1">
    <location>
        <begin position="24"/>
        <end position="33"/>
    </location>
</feature>
<dbReference type="Proteomes" id="UP001218218">
    <property type="component" value="Unassembled WGS sequence"/>
</dbReference>
<reference evidence="2" key="1">
    <citation type="submission" date="2023-03" db="EMBL/GenBank/DDBJ databases">
        <title>Massive genome expansion in bonnet fungi (Mycena s.s.) driven by repeated elements and novel gene families across ecological guilds.</title>
        <authorList>
            <consortium name="Lawrence Berkeley National Laboratory"/>
            <person name="Harder C.B."/>
            <person name="Miyauchi S."/>
            <person name="Viragh M."/>
            <person name="Kuo A."/>
            <person name="Thoen E."/>
            <person name="Andreopoulos B."/>
            <person name="Lu D."/>
            <person name="Skrede I."/>
            <person name="Drula E."/>
            <person name="Henrissat B."/>
            <person name="Morin E."/>
            <person name="Kohler A."/>
            <person name="Barry K."/>
            <person name="LaButti K."/>
            <person name="Morin E."/>
            <person name="Salamov A."/>
            <person name="Lipzen A."/>
            <person name="Mereny Z."/>
            <person name="Hegedus B."/>
            <person name="Baldrian P."/>
            <person name="Stursova M."/>
            <person name="Weitz H."/>
            <person name="Taylor A."/>
            <person name="Grigoriev I.V."/>
            <person name="Nagy L.G."/>
            <person name="Martin F."/>
            <person name="Kauserud H."/>
        </authorList>
    </citation>
    <scope>NUCLEOTIDE SEQUENCE</scope>
    <source>
        <strain evidence="2">CBHHK002</strain>
    </source>
</reference>
<protein>
    <submittedName>
        <fullName evidence="2">Uncharacterized protein</fullName>
    </submittedName>
</protein>
<dbReference type="EMBL" id="JARIHO010000033">
    <property type="protein sequence ID" value="KAJ7334075.1"/>
    <property type="molecule type" value="Genomic_DNA"/>
</dbReference>
<gene>
    <name evidence="2" type="ORF">DFH08DRAFT_298038</name>
</gene>
<comment type="caution">
    <text evidence="2">The sequence shown here is derived from an EMBL/GenBank/DDBJ whole genome shotgun (WGS) entry which is preliminary data.</text>
</comment>
<evidence type="ECO:0000313" key="3">
    <source>
        <dbReference type="Proteomes" id="UP001218218"/>
    </source>
</evidence>
<dbReference type="AlphaFoldDB" id="A0AAD7EKC3"/>
<evidence type="ECO:0000256" key="1">
    <source>
        <dbReference type="SAM" id="MobiDB-lite"/>
    </source>
</evidence>
<keyword evidence="3" id="KW-1185">Reference proteome</keyword>
<accession>A0AAD7EKC3</accession>
<organism evidence="2 3">
    <name type="scientific">Mycena albidolilacea</name>
    <dbReference type="NCBI Taxonomy" id="1033008"/>
    <lineage>
        <taxon>Eukaryota</taxon>
        <taxon>Fungi</taxon>
        <taxon>Dikarya</taxon>
        <taxon>Basidiomycota</taxon>
        <taxon>Agaricomycotina</taxon>
        <taxon>Agaricomycetes</taxon>
        <taxon>Agaricomycetidae</taxon>
        <taxon>Agaricales</taxon>
        <taxon>Marasmiineae</taxon>
        <taxon>Mycenaceae</taxon>
        <taxon>Mycena</taxon>
    </lineage>
</organism>
<proteinExistence type="predicted"/>
<sequence>MPTLVTPFHLSRTRSRRNSSSPRPPRKLTRPHHAVATVELDPELHAIRVVRKPRKTFKRRIILLWKRLSGPSRPRASRRFSFMPPDFDLVSHDGHSRSKRDSRRRSKYFGTLAVVDPEDLTS</sequence>